<dbReference type="AlphaFoldDB" id="A0A078BBE7"/>
<sequence>MASQLLCISDNPYYLKLKLKLERLGNRPEIQLKMPQSSFLLDRQMYQKSSKARIGLNKGEKNILNLKKSQIFPQLFQMNSITQFKYYI</sequence>
<reference evidence="1 2" key="1">
    <citation type="submission" date="2014-06" db="EMBL/GenBank/DDBJ databases">
        <authorList>
            <person name="Swart Estienne"/>
        </authorList>
    </citation>
    <scope>NUCLEOTIDE SEQUENCE [LARGE SCALE GENOMIC DNA]</scope>
    <source>
        <strain evidence="1 2">130c</strain>
    </source>
</reference>
<dbReference type="Proteomes" id="UP000039865">
    <property type="component" value="Unassembled WGS sequence"/>
</dbReference>
<accession>A0A078BBE7</accession>
<proteinExistence type="predicted"/>
<dbReference type="InParanoid" id="A0A078BBE7"/>
<keyword evidence="2" id="KW-1185">Reference proteome</keyword>
<gene>
    <name evidence="1" type="primary">Contig14983.g15970</name>
    <name evidence="1" type="ORF">STYLEM_20884</name>
</gene>
<organism evidence="1 2">
    <name type="scientific">Stylonychia lemnae</name>
    <name type="common">Ciliate</name>
    <dbReference type="NCBI Taxonomy" id="5949"/>
    <lineage>
        <taxon>Eukaryota</taxon>
        <taxon>Sar</taxon>
        <taxon>Alveolata</taxon>
        <taxon>Ciliophora</taxon>
        <taxon>Intramacronucleata</taxon>
        <taxon>Spirotrichea</taxon>
        <taxon>Stichotrichia</taxon>
        <taxon>Sporadotrichida</taxon>
        <taxon>Oxytrichidae</taxon>
        <taxon>Stylonychinae</taxon>
        <taxon>Stylonychia</taxon>
    </lineage>
</organism>
<evidence type="ECO:0000313" key="1">
    <source>
        <dbReference type="EMBL" id="CDW91724.1"/>
    </source>
</evidence>
<name>A0A078BBE7_STYLE</name>
<protein>
    <submittedName>
        <fullName evidence="1">Uncharacterized protein</fullName>
    </submittedName>
</protein>
<dbReference type="EMBL" id="CCKQ01019698">
    <property type="protein sequence ID" value="CDW91724.1"/>
    <property type="molecule type" value="Genomic_DNA"/>
</dbReference>
<evidence type="ECO:0000313" key="2">
    <source>
        <dbReference type="Proteomes" id="UP000039865"/>
    </source>
</evidence>